<evidence type="ECO:0000313" key="3">
    <source>
        <dbReference type="EMBL" id="BCI54958.1"/>
    </source>
</evidence>
<evidence type="ECO:0000259" key="2">
    <source>
        <dbReference type="Pfam" id="PF10708"/>
    </source>
</evidence>
<protein>
    <recommendedName>
        <fullName evidence="2">DUF2510 domain-containing protein</fullName>
    </recommendedName>
</protein>
<gene>
    <name evidence="3" type="ORF">NIIDNTM18_42360</name>
</gene>
<dbReference type="Proteomes" id="UP000515734">
    <property type="component" value="Chromosome"/>
</dbReference>
<dbReference type="AlphaFoldDB" id="A0A6S6PG47"/>
<reference evidence="3 4" key="1">
    <citation type="submission" date="2020-07" db="EMBL/GenBank/DDBJ databases">
        <title>Complete genome sequence of Mycolicibacterium litorale like strain isolated from cardiac implantable electronic device infection.</title>
        <authorList>
            <person name="Fukano H."/>
            <person name="Miyama H."/>
            <person name="Hoshino Y."/>
        </authorList>
    </citation>
    <scope>NUCLEOTIDE SEQUENCE [LARGE SCALE GENOMIC DNA]</scope>
    <source>
        <strain evidence="3 4">NIIDNTM18</strain>
    </source>
</reference>
<evidence type="ECO:0000313" key="4">
    <source>
        <dbReference type="Proteomes" id="UP000515734"/>
    </source>
</evidence>
<dbReference type="Pfam" id="PF10708">
    <property type="entry name" value="DUF2510"/>
    <property type="match status" value="1"/>
</dbReference>
<feature type="transmembrane region" description="Helical" evidence="1">
    <location>
        <begin position="54"/>
        <end position="78"/>
    </location>
</feature>
<accession>A0A6S6PG47</accession>
<keyword evidence="1" id="KW-0812">Transmembrane</keyword>
<dbReference type="InterPro" id="IPR018929">
    <property type="entry name" value="DUF2510"/>
</dbReference>
<evidence type="ECO:0000256" key="1">
    <source>
        <dbReference type="SAM" id="Phobius"/>
    </source>
</evidence>
<sequence length="82" mass="8816">MSQPGWYPDPHGGPSQRYFDGTAWTEHIAPAPATQAPPVVYGPTVIAPKPVNHAFHLIMTLLTCGAWSIVWIIVAIAAGGRR</sequence>
<name>A0A6S6PG47_9MYCO</name>
<keyword evidence="1" id="KW-0472">Membrane</keyword>
<keyword evidence="1" id="KW-1133">Transmembrane helix</keyword>
<dbReference type="EMBL" id="AP023287">
    <property type="protein sequence ID" value="BCI54958.1"/>
    <property type="molecule type" value="Genomic_DNA"/>
</dbReference>
<feature type="domain" description="DUF2510" evidence="2">
    <location>
        <begin position="4"/>
        <end position="36"/>
    </location>
</feature>
<organism evidence="3 4">
    <name type="scientific">Mycolicibacterium litorale</name>
    <dbReference type="NCBI Taxonomy" id="758802"/>
    <lineage>
        <taxon>Bacteria</taxon>
        <taxon>Bacillati</taxon>
        <taxon>Actinomycetota</taxon>
        <taxon>Actinomycetes</taxon>
        <taxon>Mycobacteriales</taxon>
        <taxon>Mycobacteriaceae</taxon>
        <taxon>Mycolicibacterium</taxon>
    </lineage>
</organism>
<proteinExistence type="predicted"/>